<sequence>MITLHSQRRTALSDDDADDLVSHLRRINLKDCCYVSAEAWNLISGYTWNKLLGCNEECVIQSTDYDDNCTTVIEIYCETESNTLADDKAVEDDENEDVDLSDMSDKPNEKLSH</sequence>
<evidence type="ECO:0008006" key="4">
    <source>
        <dbReference type="Google" id="ProtNLM"/>
    </source>
</evidence>
<dbReference type="Proteomes" id="UP000054632">
    <property type="component" value="Unassembled WGS sequence"/>
</dbReference>
<comment type="caution">
    <text evidence="2">The sequence shown here is derived from an EMBL/GenBank/DDBJ whole genome shotgun (WGS) entry which is preliminary data.</text>
</comment>
<gene>
    <name evidence="2" type="ORF">T4A_3347</name>
</gene>
<dbReference type="AlphaFoldDB" id="A0A0V1ENR0"/>
<feature type="compositionally biased region" description="Acidic residues" evidence="1">
    <location>
        <begin position="89"/>
        <end position="102"/>
    </location>
</feature>
<evidence type="ECO:0000313" key="3">
    <source>
        <dbReference type="Proteomes" id="UP000054632"/>
    </source>
</evidence>
<proteinExistence type="predicted"/>
<organism evidence="2 3">
    <name type="scientific">Trichinella pseudospiralis</name>
    <name type="common">Parasitic roundworm</name>
    <dbReference type="NCBI Taxonomy" id="6337"/>
    <lineage>
        <taxon>Eukaryota</taxon>
        <taxon>Metazoa</taxon>
        <taxon>Ecdysozoa</taxon>
        <taxon>Nematoda</taxon>
        <taxon>Enoplea</taxon>
        <taxon>Dorylaimia</taxon>
        <taxon>Trichinellida</taxon>
        <taxon>Trichinellidae</taxon>
        <taxon>Trichinella</taxon>
    </lineage>
</organism>
<feature type="compositionally biased region" description="Basic and acidic residues" evidence="1">
    <location>
        <begin position="103"/>
        <end position="113"/>
    </location>
</feature>
<name>A0A0V1ENR0_TRIPS</name>
<reference evidence="2 3" key="1">
    <citation type="submission" date="2015-01" db="EMBL/GenBank/DDBJ databases">
        <title>Evolution of Trichinella species and genotypes.</title>
        <authorList>
            <person name="Korhonen P.K."/>
            <person name="Edoardo P."/>
            <person name="Giuseppe L.R."/>
            <person name="Gasser R.B."/>
        </authorList>
    </citation>
    <scope>NUCLEOTIDE SEQUENCE [LARGE SCALE GENOMIC DNA]</scope>
    <source>
        <strain evidence="2">ISS13</strain>
    </source>
</reference>
<evidence type="ECO:0000256" key="1">
    <source>
        <dbReference type="SAM" id="MobiDB-lite"/>
    </source>
</evidence>
<feature type="region of interest" description="Disordered" evidence="1">
    <location>
        <begin position="86"/>
        <end position="113"/>
    </location>
</feature>
<accession>A0A0V1ENR0</accession>
<dbReference type="EMBL" id="JYDR01000020">
    <property type="protein sequence ID" value="KRY75138.1"/>
    <property type="molecule type" value="Genomic_DNA"/>
</dbReference>
<protein>
    <recommendedName>
        <fullName evidence="4">Jerky-like protein-like</fullName>
    </recommendedName>
</protein>
<evidence type="ECO:0000313" key="2">
    <source>
        <dbReference type="EMBL" id="KRY75138.1"/>
    </source>
</evidence>